<gene>
    <name evidence="9" type="ORF">JJB09_13245</name>
</gene>
<evidence type="ECO:0000259" key="7">
    <source>
        <dbReference type="Pfam" id="PF03772"/>
    </source>
</evidence>
<evidence type="ECO:0000256" key="3">
    <source>
        <dbReference type="ARBA" id="ARBA00022692"/>
    </source>
</evidence>
<feature type="transmembrane region" description="Helical" evidence="6">
    <location>
        <begin position="387"/>
        <end position="411"/>
    </location>
</feature>
<feature type="domain" description="DUF4131" evidence="8">
    <location>
        <begin position="19"/>
        <end position="169"/>
    </location>
</feature>
<feature type="transmembrane region" description="Helical" evidence="6">
    <location>
        <begin position="278"/>
        <end position="296"/>
    </location>
</feature>
<evidence type="ECO:0000256" key="5">
    <source>
        <dbReference type="ARBA" id="ARBA00023136"/>
    </source>
</evidence>
<dbReference type="AlphaFoldDB" id="A0A936YRQ7"/>
<dbReference type="PANTHER" id="PTHR30619:SF1">
    <property type="entry name" value="RECOMBINATION PROTEIN 2"/>
    <property type="match status" value="1"/>
</dbReference>
<dbReference type="PANTHER" id="PTHR30619">
    <property type="entry name" value="DNA INTERNALIZATION/COMPETENCE PROTEIN COMEC/REC2"/>
    <property type="match status" value="1"/>
</dbReference>
<keyword evidence="10" id="KW-1185">Reference proteome</keyword>
<dbReference type="NCBIfam" id="TIGR00360">
    <property type="entry name" value="ComEC_N-term"/>
    <property type="match status" value="1"/>
</dbReference>
<evidence type="ECO:0000259" key="8">
    <source>
        <dbReference type="Pfam" id="PF13567"/>
    </source>
</evidence>
<evidence type="ECO:0000313" key="9">
    <source>
        <dbReference type="EMBL" id="MBL0372994.1"/>
    </source>
</evidence>
<name>A0A936YRQ7_9HYPH</name>
<evidence type="ECO:0000256" key="2">
    <source>
        <dbReference type="ARBA" id="ARBA00022475"/>
    </source>
</evidence>
<feature type="domain" description="ComEC/Rec2-related protein" evidence="7">
    <location>
        <begin position="219"/>
        <end position="504"/>
    </location>
</feature>
<dbReference type="GO" id="GO:0005886">
    <property type="term" value="C:plasma membrane"/>
    <property type="evidence" value="ECO:0007669"/>
    <property type="project" value="UniProtKB-SubCell"/>
</dbReference>
<dbReference type="InterPro" id="IPR025405">
    <property type="entry name" value="DUF4131"/>
</dbReference>
<dbReference type="Pfam" id="PF13567">
    <property type="entry name" value="DUF4131"/>
    <property type="match status" value="1"/>
</dbReference>
<dbReference type="InterPro" id="IPR052159">
    <property type="entry name" value="Competence_DNA_uptake"/>
</dbReference>
<keyword evidence="2" id="KW-1003">Cell membrane</keyword>
<feature type="transmembrane region" description="Helical" evidence="6">
    <location>
        <begin position="485"/>
        <end position="502"/>
    </location>
</feature>
<dbReference type="Pfam" id="PF03772">
    <property type="entry name" value="Competence"/>
    <property type="match status" value="1"/>
</dbReference>
<protein>
    <submittedName>
        <fullName evidence="9">ComEC/Rec2 family competence protein</fullName>
    </submittedName>
</protein>
<organism evidence="9 10">
    <name type="scientific">Rhizobium setariae</name>
    <dbReference type="NCBI Taxonomy" id="2801340"/>
    <lineage>
        <taxon>Bacteria</taxon>
        <taxon>Pseudomonadati</taxon>
        <taxon>Pseudomonadota</taxon>
        <taxon>Alphaproteobacteria</taxon>
        <taxon>Hyphomicrobiales</taxon>
        <taxon>Rhizobiaceae</taxon>
        <taxon>Rhizobium/Agrobacterium group</taxon>
        <taxon>Rhizobium</taxon>
    </lineage>
</organism>
<evidence type="ECO:0000256" key="4">
    <source>
        <dbReference type="ARBA" id="ARBA00022989"/>
    </source>
</evidence>
<evidence type="ECO:0000256" key="6">
    <source>
        <dbReference type="SAM" id="Phobius"/>
    </source>
</evidence>
<comment type="subcellular location">
    <subcellularLocation>
        <location evidence="1">Cell membrane</location>
        <topology evidence="1">Multi-pass membrane protein</topology>
    </subcellularLocation>
</comment>
<accession>A0A936YRQ7</accession>
<feature type="transmembrane region" description="Helical" evidence="6">
    <location>
        <begin position="417"/>
        <end position="446"/>
    </location>
</feature>
<evidence type="ECO:0000313" key="10">
    <source>
        <dbReference type="Proteomes" id="UP000633219"/>
    </source>
</evidence>
<sequence>MGIGAVGWFGASQAPALSGLLLIVSISLICHVLAGHFRPVIRGLSLMLAFACLGALLAAWQTHRSDVPVLDSAVTTTVRGIVRGKEVDSNGRWRYEIQLIETERPHLKRPPALIRVTSRGSGTDFDLGAGIEGRTRLSPPSGPALAGLNDFAFDAYFDGVGAFGYFYGDPQQWSAPSAGVNARSSLFDVRQALEALRNHISGRIKTVLPGDTGAFAASMVTDDRRALSKQAAEALRSAGLAHIIAISGLNMALAAGISFVGLRLLLSLSQEIAHRWPVKKIAAVGALLCVTGYYLISGFAVSAERAFIMMAIMLTAALVGRPSISLRNVALSALVILILTPSAVMGPGFQMSFAATLALVAGYAAWQQRALATFPFAGIPLFRRVEPIWHFAVGIFMTSLIGGLSTALYSIEHFYRIAAWGLPANLIAMPVISFIVMPTGLAALVLMPFGLDWPFLVVMGWGLDVVLAVATWAASLSGDIVIGRIPGWLFIGVTAGLIVMAIMRSHLRFLGAGFVGLLLAIFMLLPSKPLPLLLISEDGELAAIVSNGRVAVSRERPSSFIVEQWQRALRIDTLLKPAKADETAAPAVVDGERQRLTPQQLTVARKEIVGSFRSGLAGRFTCLPKHWCAASTESGFRLVVAENGGYAGIACELADIVVTPARLKWDTCRSGARLFTGETLRRSGAIEIHGDAYTAPEDLKVIGAFTAQHRPWGRHRLYDWRTDTFVAP</sequence>
<keyword evidence="4 6" id="KW-1133">Transmembrane helix</keyword>
<feature type="transmembrane region" description="Helical" evidence="6">
    <location>
        <begin position="509"/>
        <end position="526"/>
    </location>
</feature>
<feature type="transmembrane region" description="Helical" evidence="6">
    <location>
        <begin position="453"/>
        <end position="473"/>
    </location>
</feature>
<feature type="transmembrane region" description="Helical" evidence="6">
    <location>
        <begin position="326"/>
        <end position="343"/>
    </location>
</feature>
<comment type="caution">
    <text evidence="9">The sequence shown here is derived from an EMBL/GenBank/DDBJ whole genome shotgun (WGS) entry which is preliminary data.</text>
</comment>
<dbReference type="Proteomes" id="UP000633219">
    <property type="component" value="Unassembled WGS sequence"/>
</dbReference>
<feature type="transmembrane region" description="Helical" evidence="6">
    <location>
        <begin position="16"/>
        <end position="34"/>
    </location>
</feature>
<evidence type="ECO:0000256" key="1">
    <source>
        <dbReference type="ARBA" id="ARBA00004651"/>
    </source>
</evidence>
<proteinExistence type="predicted"/>
<feature type="transmembrane region" description="Helical" evidence="6">
    <location>
        <begin position="240"/>
        <end position="266"/>
    </location>
</feature>
<reference evidence="9" key="1">
    <citation type="submission" date="2021-01" db="EMBL/GenBank/DDBJ databases">
        <title>Rhizobium sp. strain KVB221 16S ribosomal RNA gene Genome sequencing and assembly.</title>
        <authorList>
            <person name="Kang M."/>
        </authorList>
    </citation>
    <scope>NUCLEOTIDE SEQUENCE</scope>
    <source>
        <strain evidence="9">KVB221</strain>
    </source>
</reference>
<keyword evidence="5 6" id="KW-0472">Membrane</keyword>
<dbReference type="InterPro" id="IPR004477">
    <property type="entry name" value="ComEC_N"/>
</dbReference>
<dbReference type="EMBL" id="JAEQNC010000006">
    <property type="protein sequence ID" value="MBL0372994.1"/>
    <property type="molecule type" value="Genomic_DNA"/>
</dbReference>
<keyword evidence="3 6" id="KW-0812">Transmembrane</keyword>
<feature type="transmembrane region" description="Helical" evidence="6">
    <location>
        <begin position="349"/>
        <end position="366"/>
    </location>
</feature>